<dbReference type="RefSeq" id="WP_179614647.1">
    <property type="nucleotide sequence ID" value="NZ_CP059163.1"/>
</dbReference>
<evidence type="ECO:0000313" key="1">
    <source>
        <dbReference type="EMBL" id="NYD56800.1"/>
    </source>
</evidence>
<protein>
    <submittedName>
        <fullName evidence="1">Uncharacterized protein</fullName>
    </submittedName>
</protein>
<dbReference type="EMBL" id="JACCBE010000001">
    <property type="protein sequence ID" value="NYD56800.1"/>
    <property type="molecule type" value="Genomic_DNA"/>
</dbReference>
<dbReference type="AlphaFoldDB" id="A0A7Y9JPW0"/>
<proteinExistence type="predicted"/>
<dbReference type="Proteomes" id="UP000516957">
    <property type="component" value="Unassembled WGS sequence"/>
</dbReference>
<accession>A0A7Y9JPW0</accession>
<organism evidence="1 2">
    <name type="scientific">Nocardioides marinisabuli</name>
    <dbReference type="NCBI Taxonomy" id="419476"/>
    <lineage>
        <taxon>Bacteria</taxon>
        <taxon>Bacillati</taxon>
        <taxon>Actinomycetota</taxon>
        <taxon>Actinomycetes</taxon>
        <taxon>Propionibacteriales</taxon>
        <taxon>Nocardioidaceae</taxon>
        <taxon>Nocardioides</taxon>
    </lineage>
</organism>
<name>A0A7Y9JPW0_9ACTN</name>
<comment type="caution">
    <text evidence="1">The sequence shown here is derived from an EMBL/GenBank/DDBJ whole genome shotgun (WGS) entry which is preliminary data.</text>
</comment>
<reference evidence="1 2" key="1">
    <citation type="submission" date="2020-07" db="EMBL/GenBank/DDBJ databases">
        <title>Sequencing the genomes of 1000 actinobacteria strains.</title>
        <authorList>
            <person name="Klenk H.-P."/>
        </authorList>
    </citation>
    <scope>NUCLEOTIDE SEQUENCE [LARGE SCALE GENOMIC DNA]</scope>
    <source>
        <strain evidence="1 2">DSM 18965</strain>
    </source>
</reference>
<evidence type="ECO:0000313" key="2">
    <source>
        <dbReference type="Proteomes" id="UP000516957"/>
    </source>
</evidence>
<sequence length="220" mass="23825">MSVRGLGSATAVVVLLALTGGVAGYAVARADRETPAPLGEVRPMVAVDPAYPTDRPVLVREDRDDPALARDLPLRRVELGMAPFTVSVSVPKGWVRSDSAGGEWRFYPPPGPDDAKNLYFLRVRQVANLFQSVPAARAARVGALATASEVQELEVVEETYDGLEVTYVAEGFRRHSLERWLTTPGTGETAQYYLGMIGRGVDRDAMVELLDRIAESARVG</sequence>
<keyword evidence="2" id="KW-1185">Reference proteome</keyword>
<gene>
    <name evidence="1" type="ORF">BKA08_001038</name>
</gene>